<organism evidence="1 2">
    <name type="scientific">Streptomyces candidus</name>
    <dbReference type="NCBI Taxonomy" id="67283"/>
    <lineage>
        <taxon>Bacteria</taxon>
        <taxon>Bacillati</taxon>
        <taxon>Actinomycetota</taxon>
        <taxon>Actinomycetes</taxon>
        <taxon>Kitasatosporales</taxon>
        <taxon>Streptomycetaceae</taxon>
        <taxon>Streptomyces</taxon>
    </lineage>
</organism>
<dbReference type="InterPro" id="IPR045682">
    <property type="entry name" value="DUF6193"/>
</dbReference>
<reference evidence="1 2" key="1">
    <citation type="submission" date="2020-08" db="EMBL/GenBank/DDBJ databases">
        <title>Genomic Encyclopedia of Type Strains, Phase IV (KMG-IV): sequencing the most valuable type-strain genomes for metagenomic binning, comparative biology and taxonomic classification.</title>
        <authorList>
            <person name="Goeker M."/>
        </authorList>
    </citation>
    <scope>NUCLEOTIDE SEQUENCE [LARGE SCALE GENOMIC DNA]</scope>
    <source>
        <strain evidence="1 2">DSM 40141</strain>
    </source>
</reference>
<sequence>MDSDLYPDLAAAGSLAAALEQLAAELGADLTVVPGDWGPLVSAGIAPSVPERKPLSVHIGAESRWFGVSGWSHGVELITGATSDLADVVRAGAAWGQGRSLRELRAELSFLRSSKRAEAHERGSAAVVELQWRTMREQAAEEPDFTGFGELVEAAHAEPRLRQLYVFSSHWTLGFSSCTGYPFRVEVAIVPSHSGSPFRVKRHPLSDDVLGKAATAEEAVALAMRHLPTDLGPAVAGTAGPWRSVGV</sequence>
<dbReference type="Pfam" id="PF19692">
    <property type="entry name" value="DUF6193"/>
    <property type="match status" value="1"/>
</dbReference>
<dbReference type="RefSeq" id="WP_185035617.1">
    <property type="nucleotide sequence ID" value="NZ_BNBN01000029.1"/>
</dbReference>
<dbReference type="Proteomes" id="UP000540423">
    <property type="component" value="Unassembled WGS sequence"/>
</dbReference>
<keyword evidence="2" id="KW-1185">Reference proteome</keyword>
<dbReference type="AlphaFoldDB" id="A0A7X0LT62"/>
<protein>
    <submittedName>
        <fullName evidence="1">Uncharacterized protein</fullName>
    </submittedName>
</protein>
<accession>A0A7X0LT62</accession>
<proteinExistence type="predicted"/>
<comment type="caution">
    <text evidence="1">The sequence shown here is derived from an EMBL/GenBank/DDBJ whole genome shotgun (WGS) entry which is preliminary data.</text>
</comment>
<evidence type="ECO:0000313" key="1">
    <source>
        <dbReference type="EMBL" id="MBB6439139.1"/>
    </source>
</evidence>
<evidence type="ECO:0000313" key="2">
    <source>
        <dbReference type="Proteomes" id="UP000540423"/>
    </source>
</evidence>
<dbReference type="EMBL" id="JACHEM010000017">
    <property type="protein sequence ID" value="MBB6439139.1"/>
    <property type="molecule type" value="Genomic_DNA"/>
</dbReference>
<name>A0A7X0LT62_9ACTN</name>
<gene>
    <name evidence="1" type="ORF">HNQ79_005651</name>
</gene>